<sequence length="191" mass="20058">MSGVSSSPNQTSALFEQVDATVTVEEAPSWHRGVFDFPNPVNDYAARSTAGLVITLAVAAIVVDQPWLYGILALGFVLRVAGGPRYSPFGRLAVHVLAPKVWRREKTVPGPPKRFAQAVGLAFTGTAFVLSLAGFGLAAQIVVGALIAAAFLEFAFGVCLGCIAFGYLQRAGVIPDDVCEACNDVTLFGRG</sequence>
<gene>
    <name evidence="3" type="ORF">nbrc107696_12950</name>
</gene>
<feature type="transmembrane region" description="Helical" evidence="1">
    <location>
        <begin position="115"/>
        <end position="135"/>
    </location>
</feature>
<evidence type="ECO:0000256" key="1">
    <source>
        <dbReference type="SAM" id="Phobius"/>
    </source>
</evidence>
<organism evidence="3 4">
    <name type="scientific">Gordonia spumicola</name>
    <dbReference type="NCBI Taxonomy" id="589161"/>
    <lineage>
        <taxon>Bacteria</taxon>
        <taxon>Bacillati</taxon>
        <taxon>Actinomycetota</taxon>
        <taxon>Actinomycetes</taxon>
        <taxon>Mycobacteriales</taxon>
        <taxon>Gordoniaceae</taxon>
        <taxon>Gordonia</taxon>
    </lineage>
</organism>
<dbReference type="Proteomes" id="UP000444960">
    <property type="component" value="Unassembled WGS sequence"/>
</dbReference>
<dbReference type="Pfam" id="PF14340">
    <property type="entry name" value="DUF4395"/>
    <property type="match status" value="1"/>
</dbReference>
<reference evidence="4" key="1">
    <citation type="submission" date="2019-06" db="EMBL/GenBank/DDBJ databases">
        <title>Gordonia isolated from sludge of a wastewater treatment plant.</title>
        <authorList>
            <person name="Tamura T."/>
            <person name="Aoyama K."/>
            <person name="Kang Y."/>
            <person name="Saito S."/>
            <person name="Akiyama N."/>
            <person name="Yazawa K."/>
            <person name="Gonoi T."/>
            <person name="Mikami Y."/>
        </authorList>
    </citation>
    <scope>NUCLEOTIDE SEQUENCE [LARGE SCALE GENOMIC DNA]</scope>
    <source>
        <strain evidence="4">NBRC 107696</strain>
    </source>
</reference>
<accession>A0A7I9V5Z8</accession>
<feature type="transmembrane region" description="Helical" evidence="1">
    <location>
        <begin position="141"/>
        <end position="168"/>
    </location>
</feature>
<name>A0A7I9V5Z8_9ACTN</name>
<keyword evidence="1" id="KW-0812">Transmembrane</keyword>
<evidence type="ECO:0000313" key="4">
    <source>
        <dbReference type="Proteomes" id="UP000444960"/>
    </source>
</evidence>
<evidence type="ECO:0000259" key="2">
    <source>
        <dbReference type="Pfam" id="PF14340"/>
    </source>
</evidence>
<keyword evidence="1" id="KW-1133">Transmembrane helix</keyword>
<keyword evidence="1" id="KW-0472">Membrane</keyword>
<dbReference type="InterPro" id="IPR025508">
    <property type="entry name" value="DUF4395"/>
</dbReference>
<protein>
    <recommendedName>
        <fullName evidence="2">DUF4395 domain-containing protein</fullName>
    </recommendedName>
</protein>
<comment type="caution">
    <text evidence="3">The sequence shown here is derived from an EMBL/GenBank/DDBJ whole genome shotgun (WGS) entry which is preliminary data.</text>
</comment>
<feature type="transmembrane region" description="Helical" evidence="1">
    <location>
        <begin position="50"/>
        <end position="78"/>
    </location>
</feature>
<evidence type="ECO:0000313" key="3">
    <source>
        <dbReference type="EMBL" id="GEE00849.1"/>
    </source>
</evidence>
<dbReference type="AlphaFoldDB" id="A0A7I9V5Z8"/>
<dbReference type="EMBL" id="BJOV01000003">
    <property type="protein sequence ID" value="GEE00849.1"/>
    <property type="molecule type" value="Genomic_DNA"/>
</dbReference>
<proteinExistence type="predicted"/>
<keyword evidence="4" id="KW-1185">Reference proteome</keyword>
<feature type="domain" description="DUF4395" evidence="2">
    <location>
        <begin position="41"/>
        <end position="170"/>
    </location>
</feature>